<dbReference type="RefSeq" id="WP_204037063.1">
    <property type="nucleotide sequence ID" value="NZ_BOPC01000076.1"/>
</dbReference>
<evidence type="ECO:0000256" key="1">
    <source>
        <dbReference type="ARBA" id="ARBA00023002"/>
    </source>
</evidence>
<dbReference type="InterPro" id="IPR036291">
    <property type="entry name" value="NAD(P)-bd_dom_sf"/>
</dbReference>
<evidence type="ECO:0000313" key="4">
    <source>
        <dbReference type="Proteomes" id="UP000653076"/>
    </source>
</evidence>
<dbReference type="EMBL" id="BOPC01000076">
    <property type="protein sequence ID" value="GIJ29599.1"/>
    <property type="molecule type" value="Genomic_DNA"/>
</dbReference>
<dbReference type="PANTHER" id="PTHR14239">
    <property type="entry name" value="DUDULIN-RELATED"/>
    <property type="match status" value="1"/>
</dbReference>
<protein>
    <submittedName>
        <fullName evidence="3">NADP oxidoreductase</fullName>
    </submittedName>
</protein>
<dbReference type="Pfam" id="PF03807">
    <property type="entry name" value="F420_oxidored"/>
    <property type="match status" value="1"/>
</dbReference>
<keyword evidence="4" id="KW-1185">Reference proteome</keyword>
<comment type="caution">
    <text evidence="3">The sequence shown here is derived from an EMBL/GenBank/DDBJ whole genome shotgun (WGS) entry which is preliminary data.</text>
</comment>
<dbReference type="SUPFAM" id="SSF51735">
    <property type="entry name" value="NAD(P)-binding Rossmann-fold domains"/>
    <property type="match status" value="1"/>
</dbReference>
<keyword evidence="1" id="KW-0560">Oxidoreductase</keyword>
<dbReference type="InterPro" id="IPR051267">
    <property type="entry name" value="STEAP_metalloreductase"/>
</dbReference>
<organism evidence="3 4">
    <name type="scientific">Micromonospora qiuiae</name>
    <dbReference type="NCBI Taxonomy" id="502268"/>
    <lineage>
        <taxon>Bacteria</taxon>
        <taxon>Bacillati</taxon>
        <taxon>Actinomycetota</taxon>
        <taxon>Actinomycetes</taxon>
        <taxon>Micromonosporales</taxon>
        <taxon>Micromonosporaceae</taxon>
        <taxon>Micromonospora</taxon>
    </lineage>
</organism>
<gene>
    <name evidence="3" type="ORF">Vqi01_47610</name>
</gene>
<evidence type="ECO:0000313" key="3">
    <source>
        <dbReference type="EMBL" id="GIJ29599.1"/>
    </source>
</evidence>
<dbReference type="Proteomes" id="UP000653076">
    <property type="component" value="Unassembled WGS sequence"/>
</dbReference>
<dbReference type="InterPro" id="IPR028939">
    <property type="entry name" value="P5C_Rdtase_cat_N"/>
</dbReference>
<evidence type="ECO:0000259" key="2">
    <source>
        <dbReference type="Pfam" id="PF03807"/>
    </source>
</evidence>
<dbReference type="Gene3D" id="3.40.50.720">
    <property type="entry name" value="NAD(P)-binding Rossmann-like Domain"/>
    <property type="match status" value="1"/>
</dbReference>
<name>A0ABQ4JGD2_9ACTN</name>
<reference evidence="3 4" key="1">
    <citation type="submission" date="2021-01" db="EMBL/GenBank/DDBJ databases">
        <title>Whole genome shotgun sequence of Verrucosispora qiuiae NBRC 106684.</title>
        <authorList>
            <person name="Komaki H."/>
            <person name="Tamura T."/>
        </authorList>
    </citation>
    <scope>NUCLEOTIDE SEQUENCE [LARGE SCALE GENOMIC DNA]</scope>
    <source>
        <strain evidence="3 4">NBRC 106684</strain>
    </source>
</reference>
<sequence length="219" mass="22476">MTTTGPIRTIGIFGAGKSGIAIARQALAAGYNVRITTSGPAERTALVAAILTPGAIAVDGQHLADGTDLVVLAVPLRAWRELPLALLAGRIVVDVMNYWPPADGILPEFETGRPSSEIVRDGLPPDARLVKTVNHIGYHEIEELARPAGSPDRVALAVAGDDTGAVALVSQFIDDLGFDAVAVGGLAASAVLQPGSAIFGANLGRDDMLAAIETAGQRS</sequence>
<feature type="domain" description="Pyrroline-5-carboxylate reductase catalytic N-terminal" evidence="2">
    <location>
        <begin position="9"/>
        <end position="98"/>
    </location>
</feature>
<proteinExistence type="predicted"/>
<accession>A0ABQ4JGD2</accession>